<sequence>MGAASEKLSFEKGRPPGGGNRRNRATVVERESRGDFVGFWKGKGGGHRFGSVRFGGLFGLRLGQACWASDCGPHTISFLLLVAPAAAPSLHRRSRVRRPECVLGEEGAAAGVVVGGGGRGEERGGAGEVEGGQAMRLTQTGDGGGAGGLRPLGCVGRQESTRTYARVARPLFSSSASTSIYWCPLPRSPPRHTCVDWYSFLVIPAHTCVFFPLENLYIWSVHA</sequence>
<protein>
    <submittedName>
        <fullName evidence="2">Uncharacterized protein</fullName>
    </submittedName>
</protein>
<reference evidence="2" key="1">
    <citation type="submission" date="2020-05" db="EMBL/GenBank/DDBJ databases">
        <title>WGS assembly of Panicum virgatum.</title>
        <authorList>
            <person name="Lovell J.T."/>
            <person name="Jenkins J."/>
            <person name="Shu S."/>
            <person name="Juenger T.E."/>
            <person name="Schmutz J."/>
        </authorList>
    </citation>
    <scope>NUCLEOTIDE SEQUENCE</scope>
    <source>
        <strain evidence="2">AP13</strain>
    </source>
</reference>
<dbReference type="AlphaFoldDB" id="A0A8T0TEC8"/>
<gene>
    <name evidence="2" type="ORF">PVAP13_4NG335850</name>
</gene>
<name>A0A8T0TEC8_PANVG</name>
<proteinExistence type="predicted"/>
<dbReference type="Proteomes" id="UP000823388">
    <property type="component" value="Chromosome 4N"/>
</dbReference>
<feature type="region of interest" description="Disordered" evidence="1">
    <location>
        <begin position="1"/>
        <end position="24"/>
    </location>
</feature>
<evidence type="ECO:0000313" key="2">
    <source>
        <dbReference type="EMBL" id="KAG2608597.1"/>
    </source>
</evidence>
<keyword evidence="3" id="KW-1185">Reference proteome</keyword>
<comment type="caution">
    <text evidence="2">The sequence shown here is derived from an EMBL/GenBank/DDBJ whole genome shotgun (WGS) entry which is preliminary data.</text>
</comment>
<organism evidence="2 3">
    <name type="scientific">Panicum virgatum</name>
    <name type="common">Blackwell switchgrass</name>
    <dbReference type="NCBI Taxonomy" id="38727"/>
    <lineage>
        <taxon>Eukaryota</taxon>
        <taxon>Viridiplantae</taxon>
        <taxon>Streptophyta</taxon>
        <taxon>Embryophyta</taxon>
        <taxon>Tracheophyta</taxon>
        <taxon>Spermatophyta</taxon>
        <taxon>Magnoliopsida</taxon>
        <taxon>Liliopsida</taxon>
        <taxon>Poales</taxon>
        <taxon>Poaceae</taxon>
        <taxon>PACMAD clade</taxon>
        <taxon>Panicoideae</taxon>
        <taxon>Panicodae</taxon>
        <taxon>Paniceae</taxon>
        <taxon>Panicinae</taxon>
        <taxon>Panicum</taxon>
        <taxon>Panicum sect. Hiantes</taxon>
    </lineage>
</organism>
<evidence type="ECO:0000313" key="3">
    <source>
        <dbReference type="Proteomes" id="UP000823388"/>
    </source>
</evidence>
<accession>A0A8T0TEC8</accession>
<evidence type="ECO:0000256" key="1">
    <source>
        <dbReference type="SAM" id="MobiDB-lite"/>
    </source>
</evidence>
<dbReference type="EMBL" id="CM029044">
    <property type="protein sequence ID" value="KAG2608597.1"/>
    <property type="molecule type" value="Genomic_DNA"/>
</dbReference>